<feature type="repeat" description="WD" evidence="3">
    <location>
        <begin position="371"/>
        <end position="412"/>
    </location>
</feature>
<feature type="compositionally biased region" description="Low complexity" evidence="4">
    <location>
        <begin position="910"/>
        <end position="925"/>
    </location>
</feature>
<dbReference type="SUPFAM" id="SSF50998">
    <property type="entry name" value="Quinoprotein alcohol dehydrogenase-like"/>
    <property type="match status" value="1"/>
</dbReference>
<feature type="repeat" description="WD" evidence="3">
    <location>
        <begin position="287"/>
        <end position="328"/>
    </location>
</feature>
<feature type="compositionally biased region" description="Acidic residues" evidence="4">
    <location>
        <begin position="20"/>
        <end position="31"/>
    </location>
</feature>
<dbReference type="InterPro" id="IPR002048">
    <property type="entry name" value="EF_hand_dom"/>
</dbReference>
<dbReference type="PROSITE" id="PS50294">
    <property type="entry name" value="WD_REPEATS_REGION"/>
    <property type="match status" value="1"/>
</dbReference>
<comment type="caution">
    <text evidence="6">The sequence shown here is derived from an EMBL/GenBank/DDBJ whole genome shotgun (WGS) entry which is preliminary data.</text>
</comment>
<name>A0AAU9JS01_9CILI</name>
<accession>A0AAU9JS01</accession>
<dbReference type="InterPro" id="IPR018247">
    <property type="entry name" value="EF_Hand_1_Ca_BS"/>
</dbReference>
<dbReference type="InterPro" id="IPR019775">
    <property type="entry name" value="WD40_repeat_CS"/>
</dbReference>
<sequence>MDEDLSISRIHKEDSTGSLSDDDLFFEEDAEKESPTETSTDAKSALGDKMISMNLLDYRKLSNIKRDFMLREEGLLKSEFISIMLHHIPEIKDKVSLVNSLNDLFAEIDVNDDKHLEWDEFSNYIIEIGLVKKDHGFVDIIKNYKQAEWRDSVKHDNDIEYIHYIPPLKQLLVMERDNKKFKVYNMKTGKFEREVRGHQGAVIGAHYLSEYSTVATSSNDLSIMLWDETSYSLNHKIDSPIIPITLANYDRNLYAGGPEGMIYYWNLYDVFERENRENYMQYPKPKEFHHTNAVTTMLPIPGLNILATGDLDGKLLLWDIPSHQPNRKMKELSKGIYSLDWSADVGCLFSAGLERSAYVWNPYVNKWIYKLSGHIHSLVGVKCIPNSHQLITADISGMFKVWDIRTFNCMQSFNAPVAELNCFTVSFPEKKIIAGSKKVLQYAYEEPKDQNKVDETIAICCYYNPQYHTFITAHSGCVKVWNAATGRLSRVFRDLTPGDITALIMDDKYRKMYIGDSQGHVYTFKIKNGARIKEFKQHTGEVTNLLFWPEYKYLISTSWDCRVRVHDDSKSDDLGILRFDKIKHNDIVNSVDLKQKSRLIGSCSDDGSILLTNLRTLRQESELTGHDAEIKNLKFLNPHNCLVACDLSGNLYFWAISPSNVKNTLLVKTQNTVENEMGGTDSSPIQALAWSQNLQTLFTGDDSGNLRQWKLDSLLNKLASLGSKHEKAKSGSNECPDSTTFYMTAIALGVDKMSKINSSDIALKTEWKAHDESILSLSLVEDISIIITCSFDCRVHIWNYSGTRLGTLIVGGDPSWDVKIDTIPKIETARKEAISLLEESQNQTYEEVISQMNPTGKEISDSDESSEEFQTMTDSKKKGSPSNISLPSIKKRSEALRRLDSSSMRQSPMKSAKVSSKNVNKSFSVGQKPETVRAKPFQTKRDLSQSGRRVLSKK</sequence>
<dbReference type="PROSITE" id="PS50082">
    <property type="entry name" value="WD_REPEATS_2"/>
    <property type="match status" value="4"/>
</dbReference>
<evidence type="ECO:0000256" key="2">
    <source>
        <dbReference type="ARBA" id="ARBA00022737"/>
    </source>
</evidence>
<feature type="repeat" description="WD" evidence="3">
    <location>
        <begin position="195"/>
        <end position="227"/>
    </location>
</feature>
<evidence type="ECO:0000313" key="7">
    <source>
        <dbReference type="Proteomes" id="UP001162131"/>
    </source>
</evidence>
<evidence type="ECO:0000313" key="6">
    <source>
        <dbReference type="EMBL" id="CAG9329654.1"/>
    </source>
</evidence>
<dbReference type="EMBL" id="CAJZBQ010000048">
    <property type="protein sequence ID" value="CAG9329654.1"/>
    <property type="molecule type" value="Genomic_DNA"/>
</dbReference>
<feature type="compositionally biased region" description="Basic and acidic residues" evidence="4">
    <location>
        <begin position="891"/>
        <end position="900"/>
    </location>
</feature>
<dbReference type="PANTHER" id="PTHR44324:SF4">
    <property type="entry name" value="WD40 REPEAT DOMAIN 95"/>
    <property type="match status" value="1"/>
</dbReference>
<dbReference type="PROSITE" id="PS00018">
    <property type="entry name" value="EF_HAND_1"/>
    <property type="match status" value="1"/>
</dbReference>
<feature type="repeat" description="WD" evidence="3">
    <location>
        <begin position="767"/>
        <end position="799"/>
    </location>
</feature>
<dbReference type="InterPro" id="IPR036322">
    <property type="entry name" value="WD40_repeat_dom_sf"/>
</dbReference>
<evidence type="ECO:0000256" key="1">
    <source>
        <dbReference type="ARBA" id="ARBA00022574"/>
    </source>
</evidence>
<evidence type="ECO:0000259" key="5">
    <source>
        <dbReference type="PROSITE" id="PS50222"/>
    </source>
</evidence>
<dbReference type="InterPro" id="IPR011047">
    <property type="entry name" value="Quinoprotein_ADH-like_sf"/>
</dbReference>
<dbReference type="Pfam" id="PF00400">
    <property type="entry name" value="WD40"/>
    <property type="match status" value="5"/>
</dbReference>
<feature type="region of interest" description="Disordered" evidence="4">
    <location>
        <begin position="1"/>
        <end position="43"/>
    </location>
</feature>
<feature type="region of interest" description="Disordered" evidence="4">
    <location>
        <begin position="853"/>
        <end position="954"/>
    </location>
</feature>
<dbReference type="GO" id="GO:0005509">
    <property type="term" value="F:calcium ion binding"/>
    <property type="evidence" value="ECO:0007669"/>
    <property type="project" value="InterPro"/>
</dbReference>
<dbReference type="AlphaFoldDB" id="A0AAU9JS01"/>
<dbReference type="PROSITE" id="PS50222">
    <property type="entry name" value="EF_HAND_2"/>
    <property type="match status" value="1"/>
</dbReference>
<feature type="domain" description="EF-hand" evidence="5">
    <location>
        <begin position="96"/>
        <end position="131"/>
    </location>
</feature>
<dbReference type="Gene3D" id="2.130.10.10">
    <property type="entry name" value="YVTN repeat-like/Quinoprotein amine dehydrogenase"/>
    <property type="match status" value="4"/>
</dbReference>
<keyword evidence="7" id="KW-1185">Reference proteome</keyword>
<dbReference type="InterPro" id="IPR051242">
    <property type="entry name" value="WD-EF-hand_domain"/>
</dbReference>
<proteinExistence type="predicted"/>
<keyword evidence="1 3" id="KW-0853">WD repeat</keyword>
<dbReference type="SMART" id="SM00320">
    <property type="entry name" value="WD40"/>
    <property type="match status" value="12"/>
</dbReference>
<dbReference type="PROSITE" id="PS00678">
    <property type="entry name" value="WD_REPEATS_1"/>
    <property type="match status" value="1"/>
</dbReference>
<evidence type="ECO:0000256" key="3">
    <source>
        <dbReference type="PROSITE-ProRule" id="PRU00221"/>
    </source>
</evidence>
<organism evidence="6 7">
    <name type="scientific">Blepharisma stoltei</name>
    <dbReference type="NCBI Taxonomy" id="1481888"/>
    <lineage>
        <taxon>Eukaryota</taxon>
        <taxon>Sar</taxon>
        <taxon>Alveolata</taxon>
        <taxon>Ciliophora</taxon>
        <taxon>Postciliodesmatophora</taxon>
        <taxon>Heterotrichea</taxon>
        <taxon>Heterotrichida</taxon>
        <taxon>Blepharismidae</taxon>
        <taxon>Blepharisma</taxon>
    </lineage>
</organism>
<evidence type="ECO:0000256" key="4">
    <source>
        <dbReference type="SAM" id="MobiDB-lite"/>
    </source>
</evidence>
<keyword evidence="2" id="KW-0677">Repeat</keyword>
<gene>
    <name evidence="6" type="ORF">BSTOLATCC_MIC49278</name>
</gene>
<dbReference type="InterPro" id="IPR015943">
    <property type="entry name" value="WD40/YVTN_repeat-like_dom_sf"/>
</dbReference>
<dbReference type="SUPFAM" id="SSF50978">
    <property type="entry name" value="WD40 repeat-like"/>
    <property type="match status" value="2"/>
</dbReference>
<dbReference type="PANTHER" id="PTHR44324">
    <property type="entry name" value="WD40 REPEAT DOMAIN 95"/>
    <property type="match status" value="1"/>
</dbReference>
<reference evidence="6" key="1">
    <citation type="submission" date="2021-09" db="EMBL/GenBank/DDBJ databases">
        <authorList>
            <consortium name="AG Swart"/>
            <person name="Singh M."/>
            <person name="Singh A."/>
            <person name="Seah K."/>
            <person name="Emmerich C."/>
        </authorList>
    </citation>
    <scope>NUCLEOTIDE SEQUENCE</scope>
    <source>
        <strain evidence="6">ATCC30299</strain>
    </source>
</reference>
<protein>
    <recommendedName>
        <fullName evidence="5">EF-hand domain-containing protein</fullName>
    </recommendedName>
</protein>
<dbReference type="Proteomes" id="UP001162131">
    <property type="component" value="Unassembled WGS sequence"/>
</dbReference>
<dbReference type="InterPro" id="IPR001680">
    <property type="entry name" value="WD40_rpt"/>
</dbReference>